<evidence type="ECO:0000256" key="4">
    <source>
        <dbReference type="SAM" id="MobiDB-lite"/>
    </source>
</evidence>
<proteinExistence type="inferred from homology"/>
<feature type="region of interest" description="Disordered" evidence="4">
    <location>
        <begin position="1"/>
        <end position="21"/>
    </location>
</feature>
<dbReference type="EMBL" id="CP101988">
    <property type="protein sequence ID" value="UUI75667.1"/>
    <property type="molecule type" value="Genomic_DNA"/>
</dbReference>
<dbReference type="InterPro" id="IPR002669">
    <property type="entry name" value="UreD"/>
</dbReference>
<comment type="subunit">
    <text evidence="3">UreD, UreF and UreG form a complex that acts as a GTP-hydrolysis-dependent molecular chaperone, activating the urease apoprotein by helping to assemble the nickel containing metallocenter of UreC. The UreE protein probably delivers the nickel.</text>
</comment>
<dbReference type="PANTHER" id="PTHR33643:SF1">
    <property type="entry name" value="UREASE ACCESSORY PROTEIN D"/>
    <property type="match status" value="1"/>
</dbReference>
<gene>
    <name evidence="3" type="primary">ureD</name>
    <name evidence="5" type="ORF">NP064_01735</name>
</gene>
<reference evidence="5 6" key="1">
    <citation type="submission" date="2022-07" db="EMBL/GenBank/DDBJ databases">
        <title>Novel species in genus cellulomonas.</title>
        <authorList>
            <person name="Ye L."/>
        </authorList>
    </citation>
    <scope>NUCLEOTIDE SEQUENCE [LARGE SCALE GENOMIC DNA]</scope>
    <source>
        <strain evidence="6">zg-Y338</strain>
    </source>
</reference>
<evidence type="ECO:0000313" key="5">
    <source>
        <dbReference type="EMBL" id="UUI75667.1"/>
    </source>
</evidence>
<comment type="similarity">
    <text evidence="1 3">Belongs to the UreD family.</text>
</comment>
<dbReference type="HAMAP" id="MF_01384">
    <property type="entry name" value="UreD"/>
    <property type="match status" value="1"/>
</dbReference>
<sequence>MSADVMTEPEEAPAYGGRRLQPAHYEPEHVPVEVARYAGVPDMLPTGSPGKVGILELAFARTDNGTELVAHYQKSPLQIMRPLYYDPLRQDMPYVYLMSTGAGILQGDRLRTDLAFGPGTSAHVTTTAQTRVLRMEQDYAVAQVNIDAAEHAYLEYLPEPVVLFRDSRLYQRTSLTVAESATVVVGETLVAGRLARGERHRYAALAADLEIRRPDGTCLAVDRVRLTPTEQGTGGLAVLDDHDVLAMLYVVTPLASAADLADLLHAELAGAEDVVLGVSALPGEVGVWVRILGDATTPVAHASALAWRALRLRLTGRPAPVVRKT</sequence>
<keyword evidence="3" id="KW-0996">Nickel insertion</keyword>
<evidence type="ECO:0000256" key="3">
    <source>
        <dbReference type="HAMAP-Rule" id="MF_01384"/>
    </source>
</evidence>
<comment type="subcellular location">
    <subcellularLocation>
        <location evidence="3">Cytoplasm</location>
    </subcellularLocation>
</comment>
<evidence type="ECO:0000313" key="6">
    <source>
        <dbReference type="Proteomes" id="UP001316189"/>
    </source>
</evidence>
<dbReference type="Pfam" id="PF01774">
    <property type="entry name" value="UreD"/>
    <property type="match status" value="1"/>
</dbReference>
<keyword evidence="3" id="KW-0963">Cytoplasm</keyword>
<accession>A0ABY5L290</accession>
<comment type="function">
    <text evidence="3">Required for maturation of urease via the functional incorporation of the urease nickel metallocenter.</text>
</comment>
<dbReference type="Proteomes" id="UP001316189">
    <property type="component" value="Chromosome"/>
</dbReference>
<keyword evidence="6" id="KW-1185">Reference proteome</keyword>
<name>A0ABY5L290_9CELL</name>
<keyword evidence="2 3" id="KW-0143">Chaperone</keyword>
<dbReference type="RefSeq" id="WP_227568243.1">
    <property type="nucleotide sequence ID" value="NZ_CP101988.1"/>
</dbReference>
<protein>
    <recommendedName>
        <fullName evidence="3">Urease accessory protein UreD</fullName>
    </recommendedName>
</protein>
<evidence type="ECO:0000256" key="2">
    <source>
        <dbReference type="ARBA" id="ARBA00023186"/>
    </source>
</evidence>
<evidence type="ECO:0000256" key="1">
    <source>
        <dbReference type="ARBA" id="ARBA00007177"/>
    </source>
</evidence>
<dbReference type="PANTHER" id="PTHR33643">
    <property type="entry name" value="UREASE ACCESSORY PROTEIN D"/>
    <property type="match status" value="1"/>
</dbReference>
<organism evidence="5 6">
    <name type="scientific">Cellulomonas chengniuliangii</name>
    <dbReference type="NCBI Taxonomy" id="2968084"/>
    <lineage>
        <taxon>Bacteria</taxon>
        <taxon>Bacillati</taxon>
        <taxon>Actinomycetota</taxon>
        <taxon>Actinomycetes</taxon>
        <taxon>Micrococcales</taxon>
        <taxon>Cellulomonadaceae</taxon>
        <taxon>Cellulomonas</taxon>
    </lineage>
</organism>